<dbReference type="Ensembl" id="ENSNMLT00000015699.1">
    <property type="protein sequence ID" value="ENSNMLP00000013953.1"/>
    <property type="gene ID" value="ENSNMLG00000009346.1"/>
</dbReference>
<accession>A0A8C6T369</accession>
<dbReference type="SUPFAM" id="SSF50729">
    <property type="entry name" value="PH domain-like"/>
    <property type="match status" value="1"/>
</dbReference>
<name>A0A8C6T369_9GOBI</name>
<dbReference type="Proteomes" id="UP000694523">
    <property type="component" value="Unplaced"/>
</dbReference>
<keyword evidence="3" id="KW-1185">Reference proteome</keyword>
<dbReference type="PROSITE" id="PS01179">
    <property type="entry name" value="PID"/>
    <property type="match status" value="1"/>
</dbReference>
<dbReference type="InterPro" id="IPR006020">
    <property type="entry name" value="PTB/PI_dom"/>
</dbReference>
<organism evidence="2 3">
    <name type="scientific">Neogobius melanostomus</name>
    <name type="common">round goby</name>
    <dbReference type="NCBI Taxonomy" id="47308"/>
    <lineage>
        <taxon>Eukaryota</taxon>
        <taxon>Metazoa</taxon>
        <taxon>Chordata</taxon>
        <taxon>Craniata</taxon>
        <taxon>Vertebrata</taxon>
        <taxon>Euteleostomi</taxon>
        <taxon>Actinopterygii</taxon>
        <taxon>Neopterygii</taxon>
        <taxon>Teleostei</taxon>
        <taxon>Neoteleostei</taxon>
        <taxon>Acanthomorphata</taxon>
        <taxon>Gobiaria</taxon>
        <taxon>Gobiiformes</taxon>
        <taxon>Gobioidei</taxon>
        <taxon>Gobiidae</taxon>
        <taxon>Benthophilinae</taxon>
        <taxon>Neogobiini</taxon>
        <taxon>Neogobius</taxon>
    </lineage>
</organism>
<dbReference type="PANTHER" id="PTHR10337">
    <property type="entry name" value="SHC TRANSFORMING PROTEIN"/>
    <property type="match status" value="1"/>
</dbReference>
<dbReference type="Gene3D" id="2.30.29.30">
    <property type="entry name" value="Pleckstrin-homology domain (PH domain)/Phosphotyrosine-binding domain (PTB)"/>
    <property type="match status" value="1"/>
</dbReference>
<dbReference type="GO" id="GO:0007169">
    <property type="term" value="P:cell surface receptor protein tyrosine kinase signaling pathway"/>
    <property type="evidence" value="ECO:0007669"/>
    <property type="project" value="TreeGrafter"/>
</dbReference>
<evidence type="ECO:0000313" key="2">
    <source>
        <dbReference type="Ensembl" id="ENSNMLP00000013953.1"/>
    </source>
</evidence>
<sequence>YTLFPFISETTDYVAYVAKDPVNRRACHILECADGLAQDVISTIGQAFDLRFQQYLRCPSKLPWTEEEDEAADHPYYNNIPGKMPPPGGFIDARLTNQNAATDGILQLNQDCLKLDFTHSPVMQVHERRRGSPILFCSEG</sequence>
<dbReference type="InterPro" id="IPR051235">
    <property type="entry name" value="CEP152/SHC-Transforming"/>
</dbReference>
<dbReference type="InterPro" id="IPR011993">
    <property type="entry name" value="PH-like_dom_sf"/>
</dbReference>
<evidence type="ECO:0000313" key="3">
    <source>
        <dbReference type="Proteomes" id="UP000694523"/>
    </source>
</evidence>
<evidence type="ECO:0000259" key="1">
    <source>
        <dbReference type="PROSITE" id="PS01179"/>
    </source>
</evidence>
<protein>
    <recommendedName>
        <fullName evidence="1">PID domain-containing protein</fullName>
    </recommendedName>
</protein>
<dbReference type="AlphaFoldDB" id="A0A8C6T369"/>
<dbReference type="GO" id="GO:0005886">
    <property type="term" value="C:plasma membrane"/>
    <property type="evidence" value="ECO:0007669"/>
    <property type="project" value="TreeGrafter"/>
</dbReference>
<dbReference type="GO" id="GO:0030971">
    <property type="term" value="F:receptor tyrosine kinase binding"/>
    <property type="evidence" value="ECO:0007669"/>
    <property type="project" value="TreeGrafter"/>
</dbReference>
<proteinExistence type="predicted"/>
<reference evidence="2" key="1">
    <citation type="submission" date="2025-08" db="UniProtKB">
        <authorList>
            <consortium name="Ensembl"/>
        </authorList>
    </citation>
    <scope>IDENTIFICATION</scope>
</reference>
<feature type="domain" description="PID" evidence="1">
    <location>
        <begin position="13"/>
        <end position="62"/>
    </location>
</feature>
<dbReference type="Pfam" id="PF00640">
    <property type="entry name" value="PID"/>
    <property type="match status" value="1"/>
</dbReference>
<dbReference type="PANTHER" id="PTHR10337:SF4">
    <property type="entry name" value="SHC-TRANSFORMING PROTEIN 3"/>
    <property type="match status" value="1"/>
</dbReference>
<reference evidence="2" key="2">
    <citation type="submission" date="2025-09" db="UniProtKB">
        <authorList>
            <consortium name="Ensembl"/>
        </authorList>
    </citation>
    <scope>IDENTIFICATION</scope>
</reference>